<gene>
    <name evidence="1" type="ORF">H1191_04405</name>
</gene>
<dbReference type="EMBL" id="JACEIQ010000002">
    <property type="protein sequence ID" value="MBA4493542.1"/>
    <property type="molecule type" value="Genomic_DNA"/>
</dbReference>
<dbReference type="RefSeq" id="WP_181750762.1">
    <property type="nucleotide sequence ID" value="NZ_JACEIQ010000002.1"/>
</dbReference>
<evidence type="ECO:0000313" key="2">
    <source>
        <dbReference type="Proteomes" id="UP000535491"/>
    </source>
</evidence>
<sequence>MSGVKLITHHLINELIGEIKQASSIYILTSFVMKSGVRLLQPHLKEALNRNADVK</sequence>
<comment type="caution">
    <text evidence="1">The sequence shown here is derived from an EMBL/GenBank/DDBJ whole genome shotgun (WGS) entry which is preliminary data.</text>
</comment>
<name>A0A7W1WP92_9BACL</name>
<organism evidence="1 2">
    <name type="scientific">Paenactinomyces guangxiensis</name>
    <dbReference type="NCBI Taxonomy" id="1490290"/>
    <lineage>
        <taxon>Bacteria</taxon>
        <taxon>Bacillati</taxon>
        <taxon>Bacillota</taxon>
        <taxon>Bacilli</taxon>
        <taxon>Bacillales</taxon>
        <taxon>Thermoactinomycetaceae</taxon>
        <taxon>Paenactinomyces</taxon>
    </lineage>
</organism>
<keyword evidence="2" id="KW-1185">Reference proteome</keyword>
<dbReference type="Proteomes" id="UP000535491">
    <property type="component" value="Unassembled WGS sequence"/>
</dbReference>
<reference evidence="1 2" key="1">
    <citation type="submission" date="2020-07" db="EMBL/GenBank/DDBJ databases">
        <authorList>
            <person name="Feng H."/>
        </authorList>
    </citation>
    <scope>NUCLEOTIDE SEQUENCE [LARGE SCALE GENOMIC DNA]</scope>
    <source>
        <strain evidence="2">s-10</strain>
    </source>
</reference>
<protein>
    <submittedName>
        <fullName evidence="1">Uncharacterized protein</fullName>
    </submittedName>
</protein>
<proteinExistence type="predicted"/>
<accession>A0A7W1WP92</accession>
<evidence type="ECO:0000313" key="1">
    <source>
        <dbReference type="EMBL" id="MBA4493542.1"/>
    </source>
</evidence>
<dbReference type="Gene3D" id="3.30.870.10">
    <property type="entry name" value="Endonuclease Chain A"/>
    <property type="match status" value="1"/>
</dbReference>
<dbReference type="AlphaFoldDB" id="A0A7W1WP92"/>